<dbReference type="GO" id="GO:0016787">
    <property type="term" value="F:hydrolase activity"/>
    <property type="evidence" value="ECO:0007669"/>
    <property type="project" value="UniProtKB-KW"/>
</dbReference>
<reference evidence="5" key="1">
    <citation type="journal article" date="2022" name="Int. J. Syst. Evol. Microbiol.">
        <title>Apilactobacillus apisilvae sp. nov., Nicolia spurrieriana gen. nov. sp. nov., Bombilactobacillus folatiphilus sp. nov. and Bombilactobacillus thymidiniphilus sp. nov., four new lactic acid bacterial isolates from stingless bees Tetragonula carbonaria and Austroplebeia australis.</title>
        <authorList>
            <person name="Oliphant S.A."/>
            <person name="Watson-Haigh N.S."/>
            <person name="Sumby K.M."/>
            <person name="Gardner J."/>
            <person name="Groom S."/>
            <person name="Jiranek V."/>
        </authorList>
    </citation>
    <scope>NUCLEOTIDE SEQUENCE</scope>
    <source>
        <strain evidence="5">SG4_D2</strain>
    </source>
</reference>
<comment type="similarity">
    <text evidence="1 4">Belongs to the glycosyl hydrolase 1 family.</text>
</comment>
<evidence type="ECO:0000256" key="1">
    <source>
        <dbReference type="ARBA" id="ARBA00010838"/>
    </source>
</evidence>
<keyword evidence="6" id="KW-1185">Reference proteome</keyword>
<dbReference type="InterPro" id="IPR017853">
    <property type="entry name" value="GH"/>
</dbReference>
<dbReference type="RefSeq" id="WP_249514051.1">
    <property type="nucleotide sequence ID" value="NZ_CP093366.1"/>
</dbReference>
<protein>
    <submittedName>
        <fullName evidence="5">Glycoside hydrolase family 1 protein</fullName>
    </submittedName>
</protein>
<accession>A0ABY4P7V9</accession>
<name>A0ABY4P7V9_9LACO</name>
<dbReference type="PANTHER" id="PTHR10353:SF36">
    <property type="entry name" value="LP05116P"/>
    <property type="match status" value="1"/>
</dbReference>
<dbReference type="PRINTS" id="PR00131">
    <property type="entry name" value="GLHYDRLASE1"/>
</dbReference>
<keyword evidence="3" id="KW-0326">Glycosidase</keyword>
<dbReference type="EMBL" id="CP093366">
    <property type="protein sequence ID" value="UQS81783.1"/>
    <property type="molecule type" value="Genomic_DNA"/>
</dbReference>
<evidence type="ECO:0000256" key="4">
    <source>
        <dbReference type="RuleBase" id="RU003690"/>
    </source>
</evidence>
<dbReference type="Gene3D" id="3.20.20.80">
    <property type="entry name" value="Glycosidases"/>
    <property type="match status" value="1"/>
</dbReference>
<dbReference type="InterPro" id="IPR033132">
    <property type="entry name" value="GH_1_N_CS"/>
</dbReference>
<organism evidence="5 6">
    <name type="scientific">Bombilactobacillus folatiphilus</name>
    <dbReference type="NCBI Taxonomy" id="2923362"/>
    <lineage>
        <taxon>Bacteria</taxon>
        <taxon>Bacillati</taxon>
        <taxon>Bacillota</taxon>
        <taxon>Bacilli</taxon>
        <taxon>Lactobacillales</taxon>
        <taxon>Lactobacillaceae</taxon>
        <taxon>Bombilactobacillus</taxon>
    </lineage>
</organism>
<dbReference type="PROSITE" id="PS00653">
    <property type="entry name" value="GLYCOSYL_HYDROL_F1_2"/>
    <property type="match status" value="1"/>
</dbReference>
<evidence type="ECO:0000256" key="3">
    <source>
        <dbReference type="ARBA" id="ARBA00023295"/>
    </source>
</evidence>
<keyword evidence="2 5" id="KW-0378">Hydrolase</keyword>
<dbReference type="Pfam" id="PF00232">
    <property type="entry name" value="Glyco_hydro_1"/>
    <property type="match status" value="1"/>
</dbReference>
<evidence type="ECO:0000313" key="5">
    <source>
        <dbReference type="EMBL" id="UQS81783.1"/>
    </source>
</evidence>
<proteinExistence type="inferred from homology"/>
<gene>
    <name evidence="5" type="ORF">MOO45_06160</name>
</gene>
<evidence type="ECO:0000256" key="2">
    <source>
        <dbReference type="ARBA" id="ARBA00022801"/>
    </source>
</evidence>
<evidence type="ECO:0000313" key="6">
    <source>
        <dbReference type="Proteomes" id="UP000831495"/>
    </source>
</evidence>
<dbReference type="SUPFAM" id="SSF51445">
    <property type="entry name" value="(Trans)glycosidases"/>
    <property type="match status" value="1"/>
</dbReference>
<dbReference type="PANTHER" id="PTHR10353">
    <property type="entry name" value="GLYCOSYL HYDROLASE"/>
    <property type="match status" value="1"/>
</dbReference>
<dbReference type="Proteomes" id="UP000831495">
    <property type="component" value="Chromosome"/>
</dbReference>
<dbReference type="InterPro" id="IPR001360">
    <property type="entry name" value="Glyco_hydro_1"/>
</dbReference>
<sequence>MHKFADIFDDKDFLWGSGTAAYQCEGAWKADSKGLGEWDYFNHHSPLNINHTDGDEASDFYHHYQEDIDLLAAGHQNTFRFSIAWDRILPNGTGKINQNGIDFYNNVIDYCLQKGLEPNVSLFHYDLPYQLALQGGWLNRKLTDYFADYAKICFENFGDRVKIWVTINEPRYYSYCVNIVGNYPPNRRLDFQSYFQYQYNLMLASAKAIKIFHNLNMDGIIGIVHDNGNVELAPDTKDKARVQKLSDFFYNREILCPALLGKMPDETTEVVQAFNCLLYQTDQDEQIFADGKADYLGLNLYNRQYVTDWSTGETAVFHNNQGKQSTAKEGIRLQGLFESAFDPDVPRNQWGREELPRVMYTALTEINQRYHPQLIMITENGHGGYETPDENGYVNDDKRIALTKDFLKYLLQAKNEGVPVHGYYHWSPIDLYSWINGYEKRYGMIRVDYNDHFRRIPKKSYYWYRDFIDQYFAGRQQQ</sequence>